<feature type="signal peptide" evidence="1">
    <location>
        <begin position="1"/>
        <end position="27"/>
    </location>
</feature>
<dbReference type="AlphaFoldDB" id="A0A2W4WBR9"/>
<dbReference type="PANTHER" id="PTHR46361">
    <property type="entry name" value="ELECTRON CARRIER/ PROTEIN DISULFIDE OXIDOREDUCTASE"/>
    <property type="match status" value="1"/>
</dbReference>
<name>A0A2W4WBR9_9CYAN</name>
<reference evidence="4" key="1">
    <citation type="submission" date="2018-04" db="EMBL/GenBank/DDBJ databases">
        <authorList>
            <person name="Cornet L."/>
        </authorList>
    </citation>
    <scope>NUCLEOTIDE SEQUENCE [LARGE SCALE GENOMIC DNA]</scope>
</reference>
<proteinExistence type="predicted"/>
<dbReference type="PANTHER" id="PTHR46361:SF3">
    <property type="entry name" value="ELECTRON CARRIER_ PROTEIN DISULFIDE OXIDOREDUCTASE"/>
    <property type="match status" value="1"/>
</dbReference>
<comment type="caution">
    <text evidence="3">The sequence shown here is derived from an EMBL/GenBank/DDBJ whole genome shotgun (WGS) entry which is preliminary data.</text>
</comment>
<protein>
    <submittedName>
        <fullName evidence="3">DUF547 domain-containing protein</fullName>
    </submittedName>
</protein>
<dbReference type="InterPro" id="IPR006869">
    <property type="entry name" value="DUF547"/>
</dbReference>
<feature type="domain" description="DUF547" evidence="2">
    <location>
        <begin position="92"/>
        <end position="198"/>
    </location>
</feature>
<keyword evidence="1" id="KW-0732">Signal</keyword>
<reference evidence="3 4" key="2">
    <citation type="submission" date="2018-06" db="EMBL/GenBank/DDBJ databases">
        <title>Metagenomic assembly of (sub)arctic Cyanobacteria and their associated microbiome from non-axenic cultures.</title>
        <authorList>
            <person name="Baurain D."/>
        </authorList>
    </citation>
    <scope>NUCLEOTIDE SEQUENCE [LARGE SCALE GENOMIC DNA]</scope>
    <source>
        <strain evidence="3">ULC041bin1</strain>
    </source>
</reference>
<evidence type="ECO:0000313" key="4">
    <source>
        <dbReference type="Proteomes" id="UP000249081"/>
    </source>
</evidence>
<accession>A0A2W4WBR9</accession>
<dbReference type="EMBL" id="QBMN01000047">
    <property type="protein sequence ID" value="PZO42494.1"/>
    <property type="molecule type" value="Genomic_DNA"/>
</dbReference>
<organism evidence="3 4">
    <name type="scientific">Shackletoniella antarctica</name>
    <dbReference type="NCBI Taxonomy" id="268115"/>
    <lineage>
        <taxon>Bacteria</taxon>
        <taxon>Bacillati</taxon>
        <taxon>Cyanobacteriota</taxon>
        <taxon>Cyanophyceae</taxon>
        <taxon>Oculatellales</taxon>
        <taxon>Oculatellaceae</taxon>
        <taxon>Shackletoniella</taxon>
    </lineage>
</organism>
<feature type="chain" id="PRO_5015854941" evidence="1">
    <location>
        <begin position="28"/>
        <end position="280"/>
    </location>
</feature>
<dbReference type="Pfam" id="PF04784">
    <property type="entry name" value="DUF547"/>
    <property type="match status" value="1"/>
</dbReference>
<dbReference type="PROSITE" id="PS51257">
    <property type="entry name" value="PROKAR_LIPOPROTEIN"/>
    <property type="match status" value="1"/>
</dbReference>
<gene>
    <name evidence="3" type="ORF">DCF17_08725</name>
</gene>
<evidence type="ECO:0000256" key="1">
    <source>
        <dbReference type="SAM" id="SignalP"/>
    </source>
</evidence>
<dbReference type="Proteomes" id="UP000249081">
    <property type="component" value="Unassembled WGS sequence"/>
</dbReference>
<evidence type="ECO:0000259" key="2">
    <source>
        <dbReference type="Pfam" id="PF04784"/>
    </source>
</evidence>
<evidence type="ECO:0000313" key="3">
    <source>
        <dbReference type="EMBL" id="PZO42494.1"/>
    </source>
</evidence>
<sequence length="280" mass="30581">MVRPQILIALGAIALLASCGSSPSLPQAEVSAADIASAGASATLTYDNYSTLLQTYVDSSGLVDYVALQANPEGLKTVVAELAAVSPEAYAAWDEPTQIAFLINAYNALTLQSIIDQNPLKGSIRDIVGVWNFRKHTVMGQPLTLDAIEHDILRKDFVEPRIHAALVCAALSCPTLSQEPYTGADLDQQLDDQVQQWLDGPYGLAIDQSANQVAISAIFDWFGDDWKPQYATEDGFTGSDKQRATLNFISQYLPPDDQAYLKAGNYKLNYLDYDWALNRQ</sequence>